<sequence>MTRSTWYSTHVPKHARGPAPAAPLTTASTLSASSCNAANSSSNNASLSRCRARLCPNTCSNTANGRTQRAKKFSTNSRACGVDSIGDLDVKAGGLTKHLMDSLRISTKACCGRGCPMGPFIAL</sequence>
<name>A0A9N8PYB7_CHRIL</name>
<accession>A0A9N8PYB7</accession>
<reference evidence="2" key="1">
    <citation type="submission" date="2021-12" db="EMBL/GenBank/DDBJ databases">
        <authorList>
            <person name="King R."/>
        </authorList>
    </citation>
    <scope>NUCLEOTIDE SEQUENCE</scope>
</reference>
<evidence type="ECO:0000256" key="1">
    <source>
        <dbReference type="SAM" id="MobiDB-lite"/>
    </source>
</evidence>
<evidence type="ECO:0000313" key="2">
    <source>
        <dbReference type="EMBL" id="CAD0194684.1"/>
    </source>
</evidence>
<dbReference type="Proteomes" id="UP001154114">
    <property type="component" value="Chromosome 2"/>
</dbReference>
<dbReference type="EMBL" id="LR824005">
    <property type="protein sequence ID" value="CAD0194684.1"/>
    <property type="molecule type" value="Genomic_DNA"/>
</dbReference>
<feature type="region of interest" description="Disordered" evidence="1">
    <location>
        <begin position="1"/>
        <end position="25"/>
    </location>
</feature>
<dbReference type="PROSITE" id="PS51257">
    <property type="entry name" value="PROKAR_LIPOPROTEIN"/>
    <property type="match status" value="1"/>
</dbReference>
<dbReference type="AlphaFoldDB" id="A0A9N8PYB7"/>
<proteinExistence type="predicted"/>
<gene>
    <name evidence="2" type="ORF">CINC_LOCUS5537</name>
</gene>
<organism evidence="2 3">
    <name type="scientific">Chrysodeixis includens</name>
    <name type="common">Soybean looper</name>
    <name type="synonym">Pseudoplusia includens</name>
    <dbReference type="NCBI Taxonomy" id="689277"/>
    <lineage>
        <taxon>Eukaryota</taxon>
        <taxon>Metazoa</taxon>
        <taxon>Ecdysozoa</taxon>
        <taxon>Arthropoda</taxon>
        <taxon>Hexapoda</taxon>
        <taxon>Insecta</taxon>
        <taxon>Pterygota</taxon>
        <taxon>Neoptera</taxon>
        <taxon>Endopterygota</taxon>
        <taxon>Lepidoptera</taxon>
        <taxon>Glossata</taxon>
        <taxon>Ditrysia</taxon>
        <taxon>Noctuoidea</taxon>
        <taxon>Noctuidae</taxon>
        <taxon>Plusiinae</taxon>
        <taxon>Chrysodeixis</taxon>
    </lineage>
</organism>
<protein>
    <submittedName>
        <fullName evidence="2">Uncharacterized protein</fullName>
    </submittedName>
</protein>
<evidence type="ECO:0000313" key="3">
    <source>
        <dbReference type="Proteomes" id="UP001154114"/>
    </source>
</evidence>
<keyword evidence="3" id="KW-1185">Reference proteome</keyword>